<dbReference type="EMBL" id="CVTF01000028">
    <property type="protein sequence ID" value="CRY98895.1"/>
    <property type="molecule type" value="Genomic_DNA"/>
</dbReference>
<reference evidence="1 2" key="1">
    <citation type="submission" date="2014-11" db="EMBL/GenBank/DDBJ databases">
        <authorList>
            <person name="Diene M.Seydina."/>
        </authorList>
    </citation>
    <scope>NUCLEOTIDE SEQUENCE [LARGE SCALE GENOMIC DNA]</scope>
    <source>
        <strain evidence="1 2">Neisseria meningitidis CHUV</strain>
    </source>
</reference>
<protein>
    <submittedName>
        <fullName evidence="1">Uncharacterized protein</fullName>
    </submittedName>
</protein>
<evidence type="ECO:0000313" key="1">
    <source>
        <dbReference type="EMBL" id="CRY98895.1"/>
    </source>
</evidence>
<evidence type="ECO:0000313" key="2">
    <source>
        <dbReference type="Proteomes" id="UP000182715"/>
    </source>
</evidence>
<dbReference type="Proteomes" id="UP000182715">
    <property type="component" value="Unassembled WGS sequence"/>
</dbReference>
<dbReference type="AlphaFoldDB" id="A0A0H5QCA9"/>
<accession>A0A0H5QCA9</accession>
<proteinExistence type="predicted"/>
<name>A0A0H5QCA9_NEIMI</name>
<sequence length="64" mass="7312">MTENTKRRIIRPSSNPFQTAFAAMPSETFLQSIQIMFQHTGRHIKRRPICCPDSEGVTPLPNKV</sequence>
<organism evidence="1 2">
    <name type="scientific">Neisseria meningitidis serogroup B</name>
    <dbReference type="NCBI Taxonomy" id="491"/>
    <lineage>
        <taxon>Bacteria</taxon>
        <taxon>Pseudomonadati</taxon>
        <taxon>Pseudomonadota</taxon>
        <taxon>Betaproteobacteria</taxon>
        <taxon>Neisseriales</taxon>
        <taxon>Neisseriaceae</taxon>
        <taxon>Neisseria</taxon>
    </lineage>
</organism>